<dbReference type="SUPFAM" id="SSF55846">
    <property type="entry name" value="N-acetylmuramoyl-L-alanine amidase-like"/>
    <property type="match status" value="1"/>
</dbReference>
<dbReference type="GO" id="GO:0071555">
    <property type="term" value="P:cell wall organization"/>
    <property type="evidence" value="ECO:0007669"/>
    <property type="project" value="UniProtKB-KW"/>
</dbReference>
<dbReference type="InterPro" id="IPR002502">
    <property type="entry name" value="Amidase_domain"/>
</dbReference>
<gene>
    <name evidence="6" type="ORF">PBV87_19045</name>
</gene>
<dbReference type="EMBL" id="JAQIFT010000066">
    <property type="protein sequence ID" value="MDA3733578.1"/>
    <property type="molecule type" value="Genomic_DNA"/>
</dbReference>
<keyword evidence="3" id="KW-0378">Hydrolase</keyword>
<dbReference type="GO" id="GO:0009253">
    <property type="term" value="P:peptidoglycan catabolic process"/>
    <property type="evidence" value="ECO:0007669"/>
    <property type="project" value="InterPro"/>
</dbReference>
<dbReference type="InterPro" id="IPR051206">
    <property type="entry name" value="NAMLAA_amidase_2"/>
</dbReference>
<dbReference type="InterPro" id="IPR036505">
    <property type="entry name" value="Amidase/PGRP_sf"/>
</dbReference>
<evidence type="ECO:0000256" key="2">
    <source>
        <dbReference type="ARBA" id="ARBA00011901"/>
    </source>
</evidence>
<dbReference type="EC" id="3.5.1.28" evidence="2"/>
<accession>A0AA42J2U2</accession>
<comment type="caution">
    <text evidence="6">The sequence shown here is derived from an EMBL/GenBank/DDBJ whole genome shotgun (WGS) entry which is preliminary data.</text>
</comment>
<dbReference type="AlphaFoldDB" id="A0AA42J2U2"/>
<dbReference type="CDD" id="cd06583">
    <property type="entry name" value="PGRP"/>
    <property type="match status" value="1"/>
</dbReference>
<evidence type="ECO:0000259" key="5">
    <source>
        <dbReference type="SMART" id="SM00644"/>
    </source>
</evidence>
<dbReference type="GO" id="GO:0009254">
    <property type="term" value="P:peptidoglycan turnover"/>
    <property type="evidence" value="ECO:0007669"/>
    <property type="project" value="TreeGrafter"/>
</dbReference>
<dbReference type="Pfam" id="PF01510">
    <property type="entry name" value="Amidase_2"/>
    <property type="match status" value="1"/>
</dbReference>
<dbReference type="Proteomes" id="UP001169242">
    <property type="component" value="Unassembled WGS sequence"/>
</dbReference>
<proteinExistence type="predicted"/>
<evidence type="ECO:0000313" key="7">
    <source>
        <dbReference type="Proteomes" id="UP001169242"/>
    </source>
</evidence>
<dbReference type="RefSeq" id="WP_271013386.1">
    <property type="nucleotide sequence ID" value="NZ_JAQIFT010000066.1"/>
</dbReference>
<evidence type="ECO:0000313" key="6">
    <source>
        <dbReference type="EMBL" id="MDA3733578.1"/>
    </source>
</evidence>
<keyword evidence="7" id="KW-1185">Reference proteome</keyword>
<evidence type="ECO:0000256" key="3">
    <source>
        <dbReference type="ARBA" id="ARBA00022801"/>
    </source>
</evidence>
<feature type="domain" description="N-acetylmuramoyl-L-alanine amidase" evidence="5">
    <location>
        <begin position="16"/>
        <end position="158"/>
    </location>
</feature>
<comment type="catalytic activity">
    <reaction evidence="1">
        <text>Hydrolyzes the link between N-acetylmuramoyl residues and L-amino acid residues in certain cell-wall glycopeptides.</text>
        <dbReference type="EC" id="3.5.1.28"/>
    </reaction>
</comment>
<sequence>MINLMLTPHFLTPNPYSRPGLKLSHIQKLVVHWVANPKTSALNNRNYFENLKSGTRGIYASSHYIVGLDGEVIHCIPDNERAYHAKNANTYSLGIEVCHPDWEGQFSLPTYASLIQLLAKLCHTYTLDPNQDILRHYDVTGKVCPKYYVQHPAAWTRLKSDVVTCYQEAYLQLPTLETTPVPEKVTASILLNGTPKQVTAFIECDQYYIKLRDLADDRLLVDYDCTKHLPILCVKPNLI</sequence>
<protein>
    <recommendedName>
        <fullName evidence="2">N-acetylmuramoyl-L-alanine amidase</fullName>
        <ecNumber evidence="2">3.5.1.28</ecNumber>
    </recommendedName>
</protein>
<organism evidence="6 7">
    <name type="scientific">Holtiella tumoricola</name>
    <dbReference type="NCBI Taxonomy" id="3018743"/>
    <lineage>
        <taxon>Bacteria</taxon>
        <taxon>Bacillati</taxon>
        <taxon>Bacillota</taxon>
        <taxon>Clostridia</taxon>
        <taxon>Lachnospirales</taxon>
        <taxon>Cellulosilyticaceae</taxon>
        <taxon>Holtiella</taxon>
    </lineage>
</organism>
<dbReference type="GO" id="GO:0008745">
    <property type="term" value="F:N-acetylmuramoyl-L-alanine amidase activity"/>
    <property type="evidence" value="ECO:0007669"/>
    <property type="project" value="UniProtKB-EC"/>
</dbReference>
<dbReference type="PANTHER" id="PTHR30417:SF1">
    <property type="entry name" value="N-ACETYLMURAMOYL-L-ALANINE AMIDASE AMID"/>
    <property type="match status" value="1"/>
</dbReference>
<dbReference type="SMART" id="SM00644">
    <property type="entry name" value="Ami_2"/>
    <property type="match status" value="1"/>
</dbReference>
<keyword evidence="4" id="KW-0961">Cell wall biogenesis/degradation</keyword>
<dbReference type="PANTHER" id="PTHR30417">
    <property type="entry name" value="N-ACETYLMURAMOYL-L-ALANINE AMIDASE AMID"/>
    <property type="match status" value="1"/>
</dbReference>
<evidence type="ECO:0000256" key="4">
    <source>
        <dbReference type="ARBA" id="ARBA00023316"/>
    </source>
</evidence>
<name>A0AA42J2U2_9FIRM</name>
<dbReference type="Gene3D" id="3.40.80.10">
    <property type="entry name" value="Peptidoglycan recognition protein-like"/>
    <property type="match status" value="1"/>
</dbReference>
<reference evidence="6" key="1">
    <citation type="journal article" date="2023" name="Int. J. Syst. Evol. Microbiol.">
        <title>&lt;i&gt;Holtiella tumoricola&lt;/i&gt; gen. nov. sp. nov., isolated from a human clinical sample.</title>
        <authorList>
            <person name="Allen-Vercoe E."/>
            <person name="Daigneault M.C."/>
            <person name="Vancuren S.J."/>
            <person name="Cochrane K."/>
            <person name="O'Neal L.L."/>
            <person name="Sankaranarayanan K."/>
            <person name="Lawson P.A."/>
        </authorList>
    </citation>
    <scope>NUCLEOTIDE SEQUENCE</scope>
    <source>
        <strain evidence="6">CC70A</strain>
    </source>
</reference>
<evidence type="ECO:0000256" key="1">
    <source>
        <dbReference type="ARBA" id="ARBA00001561"/>
    </source>
</evidence>